<keyword evidence="3" id="KW-1185">Reference proteome</keyword>
<gene>
    <name evidence="2" type="ORF">WICMUC_003136</name>
</gene>
<feature type="transmembrane region" description="Helical" evidence="1">
    <location>
        <begin position="16"/>
        <end position="32"/>
    </location>
</feature>
<reference evidence="2" key="2">
    <citation type="submission" date="2021-01" db="EMBL/GenBank/DDBJ databases">
        <authorList>
            <person name="Schikora-Tamarit M.A."/>
        </authorList>
    </citation>
    <scope>NUCLEOTIDE SEQUENCE</scope>
    <source>
        <strain evidence="2">CBS6341</strain>
    </source>
</reference>
<protein>
    <recommendedName>
        <fullName evidence="4">Glycosyltransferase family 8 protein</fullName>
    </recommendedName>
</protein>
<dbReference type="OrthoDB" id="2014201at2759"/>
<dbReference type="Gene3D" id="3.90.550.10">
    <property type="entry name" value="Spore Coat Polysaccharide Biosynthesis Protein SpsA, Chain A"/>
    <property type="match status" value="1"/>
</dbReference>
<keyword evidence="1" id="KW-1133">Transmembrane helix</keyword>
<keyword evidence="1" id="KW-0472">Membrane</keyword>
<evidence type="ECO:0008006" key="4">
    <source>
        <dbReference type="Google" id="ProtNLM"/>
    </source>
</evidence>
<evidence type="ECO:0000256" key="1">
    <source>
        <dbReference type="SAM" id="Phobius"/>
    </source>
</evidence>
<proteinExistence type="predicted"/>
<dbReference type="AlphaFoldDB" id="A0A9P8PN70"/>
<dbReference type="SUPFAM" id="SSF53448">
    <property type="entry name" value="Nucleotide-diphospho-sugar transferases"/>
    <property type="match status" value="1"/>
</dbReference>
<dbReference type="InterPro" id="IPR050587">
    <property type="entry name" value="GNT1/Glycosyltrans_8"/>
</dbReference>
<evidence type="ECO:0000313" key="3">
    <source>
        <dbReference type="Proteomes" id="UP000769528"/>
    </source>
</evidence>
<reference evidence="2" key="1">
    <citation type="journal article" date="2021" name="Open Biol.">
        <title>Shared evolutionary footprints suggest mitochondrial oxidative damage underlies multiple complex I losses in fungi.</title>
        <authorList>
            <person name="Schikora-Tamarit M.A."/>
            <person name="Marcet-Houben M."/>
            <person name="Nosek J."/>
            <person name="Gabaldon T."/>
        </authorList>
    </citation>
    <scope>NUCLEOTIDE SEQUENCE</scope>
    <source>
        <strain evidence="2">CBS6341</strain>
    </source>
</reference>
<comment type="caution">
    <text evidence="2">The sequence shown here is derived from an EMBL/GenBank/DDBJ whole genome shotgun (WGS) entry which is preliminary data.</text>
</comment>
<evidence type="ECO:0000313" key="2">
    <source>
        <dbReference type="EMBL" id="KAH3674590.1"/>
    </source>
</evidence>
<dbReference type="Proteomes" id="UP000769528">
    <property type="component" value="Unassembled WGS sequence"/>
</dbReference>
<sequence>MGSLSISFKSNRHRRLLWILSTFLTIGIWTILNHNSQLKSTHNIDVEYKSSYNTSSIDNSNNIDINFKNSNSVINYLKKTKEIHSSLNPTRIIQTKDELTPDYLKDIQLIDFDHRNIKYIPNEIINGIYEKIDLSTVNWSKFAYVLYATSIDYICNAGIIFNQLTILKTNAKFVLIVDEIFLNNPIEFPIENKLLLKLSQKFKIKLKPVKLSTYSNQLNPIKNIASNNQNEDQVDSKNWKASITKLLIFNETDYDRIIYLDNDAVLPNSNLDELFFLPPANIAIPPNYLNFEKAINSDNYAQLIKEKYNPENIGYIPLTVDEKTVKWEKFKQEFINPFLNNNHSNQYLPINGDFKELSFIEKANQVNFYRNIYNHLPSFNQIDESHLTTSLMVIEPSLEIWKRVELAMKLRTKGQFDMDLVEKYIAPLKDILYVYFLDHFKYPLIDDAILNKPEVLLLPHQTYGVFTQEFNSRLNHESYFAEPIDQLYYKANLSTSTGEPAYFELDKYIDRKQQASFIYKQMKYIKFNDYPIPKPWFKLDPEADYMSYRLGCTDHPNFKEINNGKHIVEPKLITDDCSTVLILEKIYEAFKQNRLDICELDLIEPSTTKAASVSTATTPST</sequence>
<dbReference type="PANTHER" id="PTHR11183">
    <property type="entry name" value="GLYCOGENIN SUBFAMILY MEMBER"/>
    <property type="match status" value="1"/>
</dbReference>
<name>A0A9P8PN70_9ASCO</name>
<keyword evidence="1" id="KW-0812">Transmembrane</keyword>
<dbReference type="InterPro" id="IPR029044">
    <property type="entry name" value="Nucleotide-diphossugar_trans"/>
</dbReference>
<organism evidence="2 3">
    <name type="scientific">Wickerhamomyces mucosus</name>
    <dbReference type="NCBI Taxonomy" id="1378264"/>
    <lineage>
        <taxon>Eukaryota</taxon>
        <taxon>Fungi</taxon>
        <taxon>Dikarya</taxon>
        <taxon>Ascomycota</taxon>
        <taxon>Saccharomycotina</taxon>
        <taxon>Saccharomycetes</taxon>
        <taxon>Phaffomycetales</taxon>
        <taxon>Wickerhamomycetaceae</taxon>
        <taxon>Wickerhamomyces</taxon>
    </lineage>
</organism>
<accession>A0A9P8PN70</accession>
<dbReference type="EMBL" id="JAEUBF010000845">
    <property type="protein sequence ID" value="KAH3674590.1"/>
    <property type="molecule type" value="Genomic_DNA"/>
</dbReference>